<evidence type="ECO:0000256" key="14">
    <source>
        <dbReference type="HAMAP-Rule" id="MF_00454"/>
    </source>
</evidence>
<comment type="similarity">
    <text evidence="11 14">Belongs to the fluoride channel Fluc/FEX (TC 1.A.43) family.</text>
</comment>
<feature type="transmembrane region" description="Helical" evidence="14">
    <location>
        <begin position="6"/>
        <end position="21"/>
    </location>
</feature>
<evidence type="ECO:0000256" key="11">
    <source>
        <dbReference type="ARBA" id="ARBA00035120"/>
    </source>
</evidence>
<keyword evidence="10 14" id="KW-0407">Ion channel</keyword>
<feature type="transmembrane region" description="Helical" evidence="14">
    <location>
        <begin position="60"/>
        <end position="84"/>
    </location>
</feature>
<keyword evidence="9 14" id="KW-0472">Membrane</keyword>
<keyword evidence="4 14" id="KW-0812">Transmembrane</keyword>
<protein>
    <recommendedName>
        <fullName evidence="14">Fluoride-specific ion channel FluC</fullName>
    </recommendedName>
</protein>
<comment type="catalytic activity">
    <reaction evidence="12">
        <text>fluoride(in) = fluoride(out)</text>
        <dbReference type="Rhea" id="RHEA:76159"/>
        <dbReference type="ChEBI" id="CHEBI:17051"/>
    </reaction>
    <physiologicalReaction direction="left-to-right" evidence="12">
        <dbReference type="Rhea" id="RHEA:76160"/>
    </physiologicalReaction>
</comment>
<proteinExistence type="inferred from homology"/>
<keyword evidence="2 14" id="KW-0813">Transport</keyword>
<feature type="transmembrane region" description="Helical" evidence="14">
    <location>
        <begin position="96"/>
        <end position="115"/>
    </location>
</feature>
<organism evidence="16 18">
    <name type="scientific">Staphylococcus devriesei</name>
    <dbReference type="NCBI Taxonomy" id="586733"/>
    <lineage>
        <taxon>Bacteria</taxon>
        <taxon>Bacillati</taxon>
        <taxon>Bacillota</taxon>
        <taxon>Bacilli</taxon>
        <taxon>Bacillales</taxon>
        <taxon>Staphylococcaceae</taxon>
        <taxon>Staphylococcus</taxon>
    </lineage>
</organism>
<evidence type="ECO:0000256" key="7">
    <source>
        <dbReference type="ARBA" id="ARBA00023053"/>
    </source>
</evidence>
<evidence type="ECO:0000256" key="9">
    <source>
        <dbReference type="ARBA" id="ARBA00023136"/>
    </source>
</evidence>
<keyword evidence="6 14" id="KW-1133">Transmembrane helix</keyword>
<dbReference type="Proteomes" id="UP000242547">
    <property type="component" value="Unassembled WGS sequence"/>
</dbReference>
<dbReference type="GO" id="GO:0062054">
    <property type="term" value="F:fluoride channel activity"/>
    <property type="evidence" value="ECO:0007669"/>
    <property type="project" value="UniProtKB-UniRule"/>
</dbReference>
<dbReference type="EMBL" id="PYZH01000027">
    <property type="protein sequence ID" value="PTF15716.1"/>
    <property type="molecule type" value="Genomic_DNA"/>
</dbReference>
<dbReference type="NCBIfam" id="TIGR00494">
    <property type="entry name" value="crcB"/>
    <property type="match status" value="1"/>
</dbReference>
<dbReference type="PANTHER" id="PTHR28259">
    <property type="entry name" value="FLUORIDE EXPORT PROTEIN 1-RELATED"/>
    <property type="match status" value="1"/>
</dbReference>
<evidence type="ECO:0000313" key="17">
    <source>
        <dbReference type="Proteomes" id="UP000242547"/>
    </source>
</evidence>
<dbReference type="RefSeq" id="WP_107506226.1">
    <property type="nucleotide sequence ID" value="NZ_CP130489.1"/>
</dbReference>
<evidence type="ECO:0000256" key="5">
    <source>
        <dbReference type="ARBA" id="ARBA00022723"/>
    </source>
</evidence>
<sequence>MINGLLVMLGGGLGAVVRGWLSDYIKKKWSSSFPIATLIVNVCGSFLIGLVFSMTLHYQWFGMFIVTGFLGGLTTFSTMSYELVQMLTSKFSLLRFISYTLLQFIVGFIACYIGYTIN</sequence>
<evidence type="ECO:0000256" key="2">
    <source>
        <dbReference type="ARBA" id="ARBA00022448"/>
    </source>
</evidence>
<evidence type="ECO:0000313" key="18">
    <source>
        <dbReference type="Proteomes" id="UP000243350"/>
    </source>
</evidence>
<dbReference type="Pfam" id="PF02537">
    <property type="entry name" value="CRCB"/>
    <property type="match status" value="1"/>
</dbReference>
<name>A0A2T4L1L7_9STAP</name>
<evidence type="ECO:0000313" key="16">
    <source>
        <dbReference type="EMBL" id="PTF15716.1"/>
    </source>
</evidence>
<feature type="transmembrane region" description="Helical" evidence="14">
    <location>
        <begin position="33"/>
        <end position="54"/>
    </location>
</feature>
<evidence type="ECO:0000256" key="6">
    <source>
        <dbReference type="ARBA" id="ARBA00022989"/>
    </source>
</evidence>
<dbReference type="AlphaFoldDB" id="A0A2T4L1L7"/>
<accession>A0A2T4L1L7</accession>
<dbReference type="Proteomes" id="UP000243350">
    <property type="component" value="Unassembled WGS sequence"/>
</dbReference>
<feature type="binding site" evidence="14">
    <location>
        <position position="74"/>
    </location>
    <ligand>
        <name>Na(+)</name>
        <dbReference type="ChEBI" id="CHEBI:29101"/>
        <note>structural</note>
    </ligand>
</feature>
<reference evidence="16" key="2">
    <citation type="submission" date="2018-03" db="EMBL/GenBank/DDBJ databases">
        <authorList>
            <person name="Keele B.F."/>
        </authorList>
    </citation>
    <scope>NUCLEOTIDE SEQUENCE</scope>
    <source>
        <strain evidence="16">SNUC 4143</strain>
        <strain evidence="15">SNUC 761</strain>
    </source>
</reference>
<dbReference type="PANTHER" id="PTHR28259:SF16">
    <property type="entry name" value="FLUORIDE-SPECIFIC ION CHANNEL FLUC 2"/>
    <property type="match status" value="1"/>
</dbReference>
<evidence type="ECO:0000313" key="15">
    <source>
        <dbReference type="EMBL" id="PTE72058.1"/>
    </source>
</evidence>
<evidence type="ECO:0000256" key="8">
    <source>
        <dbReference type="ARBA" id="ARBA00023065"/>
    </source>
</evidence>
<evidence type="ECO:0000256" key="4">
    <source>
        <dbReference type="ARBA" id="ARBA00022692"/>
    </source>
</evidence>
<keyword evidence="8 14" id="KW-0406">Ion transport</keyword>
<dbReference type="GO" id="GO:0046872">
    <property type="term" value="F:metal ion binding"/>
    <property type="evidence" value="ECO:0007669"/>
    <property type="project" value="UniProtKB-KW"/>
</dbReference>
<keyword evidence="7 14" id="KW-0915">Sodium</keyword>
<evidence type="ECO:0000256" key="13">
    <source>
        <dbReference type="ARBA" id="ARBA00049940"/>
    </source>
</evidence>
<comment type="caution">
    <text evidence="16">The sequence shown here is derived from an EMBL/GenBank/DDBJ whole genome shotgun (WGS) entry which is preliminary data.</text>
</comment>
<gene>
    <name evidence="14 16" type="primary">crcB</name>
    <name evidence="14" type="synonym">fluC</name>
    <name evidence="15" type="ORF">BUY44_08620</name>
    <name evidence="16" type="ORF">BUY48_05745</name>
</gene>
<evidence type="ECO:0000256" key="10">
    <source>
        <dbReference type="ARBA" id="ARBA00023303"/>
    </source>
</evidence>
<feature type="binding site" evidence="14">
    <location>
        <position position="71"/>
    </location>
    <ligand>
        <name>Na(+)</name>
        <dbReference type="ChEBI" id="CHEBI:29101"/>
        <note>structural</note>
    </ligand>
</feature>
<evidence type="ECO:0000256" key="12">
    <source>
        <dbReference type="ARBA" id="ARBA00035585"/>
    </source>
</evidence>
<reference evidence="17 18" key="1">
    <citation type="journal article" date="2016" name="Front. Microbiol.">
        <title>Comprehensive Phylogenetic Analysis of Bovine Non-aureus Staphylococci Species Based on Whole-Genome Sequencing.</title>
        <authorList>
            <person name="Naushad S."/>
            <person name="Barkema H.W."/>
            <person name="Luby C."/>
            <person name="Condas L.A."/>
            <person name="Nobrega D.B."/>
            <person name="Carson D.A."/>
            <person name="De Buck J."/>
        </authorList>
    </citation>
    <scope>NUCLEOTIDE SEQUENCE [LARGE SCALE GENOMIC DNA]</scope>
    <source>
        <strain evidence="16 18">SNUC 4143</strain>
        <strain evidence="15 17">SNUC 761</strain>
    </source>
</reference>
<dbReference type="HAMAP" id="MF_00454">
    <property type="entry name" value="FluC"/>
    <property type="match status" value="1"/>
</dbReference>
<keyword evidence="5 14" id="KW-0479">Metal-binding</keyword>
<dbReference type="GO" id="GO:0140114">
    <property type="term" value="P:cellular detoxification of fluoride"/>
    <property type="evidence" value="ECO:0007669"/>
    <property type="project" value="UniProtKB-UniRule"/>
</dbReference>
<comment type="function">
    <text evidence="13 14">Fluoride-specific ion channel. Important for reducing fluoride concentration in the cell, thus reducing its toxicity.</text>
</comment>
<evidence type="ECO:0000256" key="3">
    <source>
        <dbReference type="ARBA" id="ARBA00022475"/>
    </source>
</evidence>
<dbReference type="InterPro" id="IPR003691">
    <property type="entry name" value="FluC"/>
</dbReference>
<evidence type="ECO:0000256" key="1">
    <source>
        <dbReference type="ARBA" id="ARBA00004651"/>
    </source>
</evidence>
<keyword evidence="3 14" id="KW-1003">Cell membrane</keyword>
<dbReference type="EMBL" id="PYZL01000061">
    <property type="protein sequence ID" value="PTE72058.1"/>
    <property type="molecule type" value="Genomic_DNA"/>
</dbReference>
<dbReference type="GO" id="GO:0005886">
    <property type="term" value="C:plasma membrane"/>
    <property type="evidence" value="ECO:0007669"/>
    <property type="project" value="UniProtKB-SubCell"/>
</dbReference>
<comment type="activity regulation">
    <text evidence="14">Na(+) is not transported, but it plays an essential structural role and its presence is essential for fluoride channel function.</text>
</comment>
<comment type="subcellular location">
    <subcellularLocation>
        <location evidence="1 14">Cell membrane</location>
        <topology evidence="1 14">Multi-pass membrane protein</topology>
    </subcellularLocation>
</comment>